<gene>
    <name evidence="3" type="ORF">Cvel_19438</name>
</gene>
<feature type="region of interest" description="Disordered" evidence="2">
    <location>
        <begin position="550"/>
        <end position="604"/>
    </location>
</feature>
<keyword evidence="1" id="KW-0175">Coiled coil</keyword>
<dbReference type="PANTHER" id="PTHR45615:SF66">
    <property type="entry name" value="CARD DOMAIN-CONTAINING PROTEIN"/>
    <property type="match status" value="1"/>
</dbReference>
<feature type="region of interest" description="Disordered" evidence="2">
    <location>
        <begin position="1945"/>
        <end position="2291"/>
    </location>
</feature>
<protein>
    <submittedName>
        <fullName evidence="3">Uncharacterized protein</fullName>
    </submittedName>
</protein>
<feature type="region of interest" description="Disordered" evidence="2">
    <location>
        <begin position="278"/>
        <end position="359"/>
    </location>
</feature>
<accession>A0A0G4FZW0</accession>
<sequence length="3014" mass="324882">MSDNTGQPEQGNASEQHATQQATASGFSAEVGATVTMSSSRRDPNFNEHPSFVVTVTPKGGSPRSTSPAQKTQATRLDLSKPLTSALDTPAEKISQSKSNVTEGGPQCLAPQSEFCQLGPRTSGGLSSAGLTGEASTLTGRLQDHKIFSPGCTIPPVMPTGENLDMSRCSRETLKDIRPWPFQTANVSPSAQARTTMGGAGIGTVGGTQLDATPNRQATGQDALLSTSQAPAPQAFATEAQVAAEPFDFTRTVAGMDTAGVLSSLVASTDRERQTMISTKRQSQPLAMTNALHSDAYPPRLNSTGRPTDIRSPFPAAPPPPSSPERQTMATRMTYTATTAAERSPKNLELEPSPNSTGTSAAITQAAALISHLPVPPPTQQTLTVSGSLDSSADSIRKKLALSLSSPRRHVTARVSSPRIRTAAPVTLQISAPPLPVNDSTLLIGTRKAAVPVPIVPSGATILPPPMAHVSGVATLKPAATGAGTLQAALRRSQPAPAPPLQVIGTEIKSVRPHPVLSYTATQQIAAPVDDPVGATVNLLGAQLSYAKGTATTKSKPWETTRESPLKTTQRSPLISSLRGSDSPLKTSRVSPLKTSPIPTATADSTAFRGTLQASVSASAAADVANATQDSLMSSDASRLSTRLREQMAELHLLSRRNHALLSKCSRKDEELCRLRAALTTSREDAAASAAMLISREHSESTLKARLTAEIRQACSELGLSGDGSTRLAVSDDSSNRALRRLQEVARDVQISAEGARAEAEEVRQMGESREAQLERDILALRQRIEEAAAATLEAQADLAARTREVTDCRRIMDSQAHAIEELQSVVEECRNLERRLQETEATLAVVTEERDRTQTRLVEETTRAQAEAAALRSSVADLQASLRCSNDELGLVRSQKETAEEDARQTAIQLEETASRLAQSMKRSAELSNHCAVLEARCAETESQLRDSERRCVDLQDRLAASERAWQEERTSLYGRLQRQEEMTADAERRVAEKTQDVAVRDAANKDLTREVANLDEDNTRMRESLHRAEIATLACKERVAALEGQLFAEQEKEKERLRELQTLQGRLESTDARLQETERLAAAKEREAARREAEQTLHLREAADREACLRRCNAELEESLRSSENRADALCRTLAEQREMTELRTKEAERARAENEHLYGQLRSHTADTANLRRELSTFQKEAHDQIAAVEAAARELAEAKREASDAKTEREHEFAEKLKAKAALCSLSEAYREMEVRAERAGTLQESLELTRRELERMRGEKSELRDTMGRVQREKDEDIARAQAETQQGEKQKPKDSPPRGMERSCKAEGRSLADREGEKEDEVEDLEDHVGKSCKEATAFLEKREELDLFYFDNLQRRARQLDVTIVKPSQPVCRSNTKGTEKGRERGGRRRLRGFKEPDEVNKDRGVGFASKGERDNFASSSFLHLRATARPAPCERAESAVQAASLSGSAFNLGGGNVGRSTMSVAPMSLSDNDADSSGGSEGCQRGLGPSLSSCDLKGTGADGTSEIQMEGQEQTQEASERTAVDTKKKKYVPFKELLAPRAGDPSSSDELMNAQTGPDQTARTAVIQQRPLDRRIGYRMPFVFAQQHSTRSHFASFCHKGSESALSVEAVGAAAHTKWTRKGRDNKEKEGDKESDTSSGHLPSASLKKLTGMGQQQTQRQPQPAPRFLSQLTSVVVDTNGQDRRRALSLSSSANPGGGASASLSIDSLKDHQVASSAFRKPSLVSAASLGEGSQQGSAVTGGRGGSILSLSSSGLVHHHGGAVLNSSAGVSVGALTESSAGVFLCQSVPRQDGKAGRRFSAGDRTSGSGGSDGELNLFLLHGAERKEGQGSEEDEEEKTGPVGTVARIMHMLEKTIENEGDPDARQAVALMRQALYRSSLLPETRENRFSDLVPESENTGMAFPSRPLGQTSQSASFPSLFLGISSSSPVTPLSLSAVAEGGKRPSRPAKARALRPLHEESSEENESGGGDRIVLLDENAVRVRRASEDSGGSKESFRGPHSCSVSGHSGLPPKGPRGSGVAVTSTLPAGYIDFLSRRRTGSQQTTQSTVLPSGGGSPSSRGRTSKDGNARGLSASEMPSLGTSPASPVAHLVDPSQLPVPIEFGMGGRDNSSSVNSESLSSGNAGPSQSPPQCSDAWPPDISQQPPPQRMGSQSSQGSKVRQPTDLLSSARPSMTRLSSAPIYSKPPAPAPQHSLSFDATQQTGRKKEKGGKRTEGGRDGRWGVRQRHQRHSDTAYRGVEGGRKDRDGAVFLRMPDNGAVRGKEGSRGSAGSDQSSARSRAFYQSSGAGGGLTHMLMSNFAGLRRGVIRAFLGDGDGKRAKYMSAIGCGRRRPVEGNPAGEGQEKLRKMDSSSSLPRGFMPLASLSAAVVRDGHEISCEEQMEEAVVSGEEVEEEDEEQDEGGEVEVEEEEDEEEEGEEEEEDERSDGEILEEEEEGGGDSIASEGDSYPLRERDRVPSSRSKTTAERGQKEKSLRNDEMEDEEDDGDGSPLSASSISHSDSAHPSNRSFLSFSNNGERKRPSPTPTAVIRDPFACTPSERSAIAQFHSASASVSLSVSDFEREQSVEEGKIQVPVGGDLDGEGESYRGVHKGSTGGKGKRKKEVTRGAYASRGGGGEEGFLVEEASGRAKGTIFSTIWAMFSGGGDERRVGDSGGNRGGATLSLACSRRAPRRDRERFAAGHLILPCDTMGSVTSSSFKPTQFGRRLPNQRVLCPISFVSLKMDDGVLQRLQEAMSENTQKLKEIPSTPPEGFQRCIDHKNRPEHIYFEGNFHGMRHNGPVTGMHPRSGMEVVKDPAPVYVRAFLEAFRWNNAKKMKKALQKTPFKSIDERLFFSDIAVQIHFGEEIPAEEIGWHIDAPNSLFHLALSLGGKRTLHSEVSDSNDPSVAPQRESLEQKQGDAYLSSPFCFAHAVEYPQCEWGERVVALQCRVLFTPEVRELVDEKVEHWADAAAAVAAVLGTESWRMPDAAEVNMAFHQIKNGVFKEEEALFGPPDTNGHGGEA</sequence>
<feature type="compositionally biased region" description="Polar residues" evidence="2">
    <location>
        <begin position="2517"/>
        <end position="2526"/>
    </location>
</feature>
<feature type="compositionally biased region" description="Low complexity" evidence="2">
    <location>
        <begin position="123"/>
        <end position="132"/>
    </location>
</feature>
<feature type="region of interest" description="Disordered" evidence="2">
    <location>
        <begin position="2887"/>
        <end position="2906"/>
    </location>
</feature>
<feature type="compositionally biased region" description="Polar residues" evidence="2">
    <location>
        <begin position="2160"/>
        <end position="2188"/>
    </location>
</feature>
<evidence type="ECO:0000256" key="1">
    <source>
        <dbReference type="SAM" id="Coils"/>
    </source>
</evidence>
<feature type="compositionally biased region" description="Basic residues" evidence="2">
    <location>
        <begin position="1953"/>
        <end position="1964"/>
    </location>
</feature>
<feature type="compositionally biased region" description="Basic and acidic residues" evidence="2">
    <location>
        <begin position="2221"/>
        <end position="2232"/>
    </location>
</feature>
<feature type="compositionally biased region" description="Polar residues" evidence="2">
    <location>
        <begin position="1553"/>
        <end position="1572"/>
    </location>
</feature>
<dbReference type="PANTHER" id="PTHR45615">
    <property type="entry name" value="MYOSIN HEAVY CHAIN, NON-MUSCLE"/>
    <property type="match status" value="1"/>
</dbReference>
<feature type="compositionally biased region" description="Polar residues" evidence="2">
    <location>
        <begin position="2279"/>
        <end position="2291"/>
    </location>
</feature>
<feature type="region of interest" description="Disordered" evidence="2">
    <location>
        <begin position="1625"/>
        <end position="1677"/>
    </location>
</feature>
<evidence type="ECO:0000256" key="2">
    <source>
        <dbReference type="SAM" id="MobiDB-lite"/>
    </source>
</evidence>
<feature type="compositionally biased region" description="Polar residues" evidence="2">
    <location>
        <begin position="63"/>
        <end position="75"/>
    </location>
</feature>
<feature type="coiled-coil region" evidence="1">
    <location>
        <begin position="932"/>
        <end position="1026"/>
    </location>
</feature>
<feature type="compositionally biased region" description="Polar residues" evidence="2">
    <location>
        <begin position="278"/>
        <end position="287"/>
    </location>
</feature>
<proteinExistence type="predicted"/>
<feature type="compositionally biased region" description="Polar residues" evidence="2">
    <location>
        <begin position="2203"/>
        <end position="2212"/>
    </location>
</feature>
<feature type="compositionally biased region" description="Low complexity" evidence="2">
    <location>
        <begin position="2120"/>
        <end position="2133"/>
    </location>
</feature>
<feature type="compositionally biased region" description="Low complexity" evidence="2">
    <location>
        <begin position="2499"/>
        <end position="2516"/>
    </location>
</feature>
<feature type="region of interest" description="Disordered" evidence="2">
    <location>
        <begin position="1802"/>
        <end position="1822"/>
    </location>
</feature>
<feature type="compositionally biased region" description="Low complexity" evidence="2">
    <location>
        <begin position="328"/>
        <end position="341"/>
    </location>
</feature>
<feature type="coiled-coil region" evidence="1">
    <location>
        <begin position="816"/>
        <end position="857"/>
    </location>
</feature>
<feature type="compositionally biased region" description="Acidic residues" evidence="2">
    <location>
        <begin position="2489"/>
        <end position="2498"/>
    </location>
</feature>
<feature type="compositionally biased region" description="Polar residues" evidence="2">
    <location>
        <begin position="1471"/>
        <end position="1486"/>
    </location>
</feature>
<feature type="region of interest" description="Disordered" evidence="2">
    <location>
        <begin position="2390"/>
        <end position="2542"/>
    </location>
</feature>
<feature type="compositionally biased region" description="Polar residues" evidence="2">
    <location>
        <begin position="566"/>
        <end position="604"/>
    </location>
</feature>
<feature type="region of interest" description="Disordered" evidence="2">
    <location>
        <begin position="1258"/>
        <end position="1336"/>
    </location>
</feature>
<evidence type="ECO:0000313" key="3">
    <source>
        <dbReference type="EMBL" id="CEM20644.1"/>
    </source>
</evidence>
<organism evidence="3">
    <name type="scientific">Chromera velia CCMP2878</name>
    <dbReference type="NCBI Taxonomy" id="1169474"/>
    <lineage>
        <taxon>Eukaryota</taxon>
        <taxon>Sar</taxon>
        <taxon>Alveolata</taxon>
        <taxon>Colpodellida</taxon>
        <taxon>Chromeraceae</taxon>
        <taxon>Chromera</taxon>
    </lineage>
</organism>
<feature type="compositionally biased region" description="Polar residues" evidence="2">
    <location>
        <begin position="1"/>
        <end position="26"/>
    </location>
</feature>
<dbReference type="VEuPathDB" id="CryptoDB:Cvel_19438"/>
<feature type="compositionally biased region" description="Basic and acidic residues" evidence="2">
    <location>
        <begin position="1258"/>
        <end position="1284"/>
    </location>
</feature>
<feature type="coiled-coil region" evidence="1">
    <location>
        <begin position="1185"/>
        <end position="1219"/>
    </location>
</feature>
<feature type="region of interest" description="Disordered" evidence="2">
    <location>
        <begin position="1547"/>
        <end position="1572"/>
    </location>
</feature>
<reference evidence="3" key="1">
    <citation type="submission" date="2014-11" db="EMBL/GenBank/DDBJ databases">
        <authorList>
            <person name="Otto D Thomas"/>
            <person name="Naeem Raeece"/>
        </authorList>
    </citation>
    <scope>NUCLEOTIDE SEQUENCE</scope>
</reference>
<feature type="coiled-coil region" evidence="1">
    <location>
        <begin position="1062"/>
        <end position="1158"/>
    </location>
</feature>
<feature type="region of interest" description="Disordered" evidence="2">
    <location>
        <begin position="2584"/>
        <end position="2621"/>
    </location>
</feature>
<feature type="compositionally biased region" description="Acidic residues" evidence="2">
    <location>
        <begin position="2400"/>
        <end position="2448"/>
    </location>
</feature>
<feature type="compositionally biased region" description="Basic and acidic residues" evidence="2">
    <location>
        <begin position="1292"/>
        <end position="1323"/>
    </location>
</feature>
<feature type="region of interest" description="Disordered" evidence="2">
    <location>
        <begin position="1904"/>
        <end position="1923"/>
    </location>
</feature>
<feature type="region of interest" description="Disordered" evidence="2">
    <location>
        <begin position="1471"/>
        <end position="1535"/>
    </location>
</feature>
<feature type="compositionally biased region" description="Basic and acidic residues" evidence="2">
    <location>
        <begin position="556"/>
        <end position="565"/>
    </location>
</feature>
<feature type="region of interest" description="Disordered" evidence="2">
    <location>
        <begin position="1"/>
        <end position="132"/>
    </location>
</feature>
<feature type="coiled-coil region" evidence="1">
    <location>
        <begin position="739"/>
        <end position="791"/>
    </location>
</feature>
<name>A0A0G4FZW0_9ALVE</name>
<feature type="compositionally biased region" description="Polar residues" evidence="2">
    <location>
        <begin position="1513"/>
        <end position="1525"/>
    </location>
</feature>
<feature type="compositionally biased region" description="Basic and acidic residues" evidence="2">
    <location>
        <begin position="1630"/>
        <end position="1644"/>
    </location>
</feature>
<feature type="compositionally biased region" description="Basic and acidic residues" evidence="2">
    <location>
        <begin position="2460"/>
        <end position="2488"/>
    </location>
</feature>
<feature type="compositionally biased region" description="Basic and acidic residues" evidence="2">
    <location>
        <begin position="1988"/>
        <end position="2007"/>
    </location>
</feature>
<feature type="region of interest" description="Disordered" evidence="2">
    <location>
        <begin position="2341"/>
        <end position="2367"/>
    </location>
</feature>
<dbReference type="EMBL" id="CDMZ01000745">
    <property type="protein sequence ID" value="CEM20644.1"/>
    <property type="molecule type" value="Genomic_DNA"/>
</dbReference>